<feature type="domain" description="Cyclic nucleotide-binding" evidence="2">
    <location>
        <begin position="158"/>
        <end position="240"/>
    </location>
</feature>
<dbReference type="PANTHER" id="PTHR10217">
    <property type="entry name" value="VOLTAGE AND LIGAND GATED POTASSIUM CHANNEL"/>
    <property type="match status" value="1"/>
</dbReference>
<evidence type="ECO:0000259" key="2">
    <source>
        <dbReference type="PROSITE" id="PS50042"/>
    </source>
</evidence>
<organism evidence="3 4">
    <name type="scientific">Trichomonas vaginalis (strain ATCC PRA-98 / G3)</name>
    <dbReference type="NCBI Taxonomy" id="412133"/>
    <lineage>
        <taxon>Eukaryota</taxon>
        <taxon>Metamonada</taxon>
        <taxon>Parabasalia</taxon>
        <taxon>Trichomonadida</taxon>
        <taxon>Trichomonadidae</taxon>
        <taxon>Trichomonas</taxon>
    </lineage>
</organism>
<keyword evidence="1" id="KW-0812">Transmembrane</keyword>
<dbReference type="InterPro" id="IPR014710">
    <property type="entry name" value="RmlC-like_jellyroll"/>
</dbReference>
<dbReference type="SUPFAM" id="SSF81324">
    <property type="entry name" value="Voltage-gated potassium channels"/>
    <property type="match status" value="1"/>
</dbReference>
<feature type="transmembrane region" description="Helical" evidence="1">
    <location>
        <begin position="56"/>
        <end position="81"/>
    </location>
</feature>
<evidence type="ECO:0000313" key="4">
    <source>
        <dbReference type="Proteomes" id="UP000001542"/>
    </source>
</evidence>
<reference evidence="3" key="2">
    <citation type="journal article" date="2007" name="Science">
        <title>Draft genome sequence of the sexually transmitted pathogen Trichomonas vaginalis.</title>
        <authorList>
            <person name="Carlton J.M."/>
            <person name="Hirt R.P."/>
            <person name="Silva J.C."/>
            <person name="Delcher A.L."/>
            <person name="Schatz M."/>
            <person name="Zhao Q."/>
            <person name="Wortman J.R."/>
            <person name="Bidwell S.L."/>
            <person name="Alsmark U.C.M."/>
            <person name="Besteiro S."/>
            <person name="Sicheritz-Ponten T."/>
            <person name="Noel C.J."/>
            <person name="Dacks J.B."/>
            <person name="Foster P.G."/>
            <person name="Simillion C."/>
            <person name="Van de Peer Y."/>
            <person name="Miranda-Saavedra D."/>
            <person name="Barton G.J."/>
            <person name="Westrop G.D."/>
            <person name="Mueller S."/>
            <person name="Dessi D."/>
            <person name="Fiori P.L."/>
            <person name="Ren Q."/>
            <person name="Paulsen I."/>
            <person name="Zhang H."/>
            <person name="Bastida-Corcuera F.D."/>
            <person name="Simoes-Barbosa A."/>
            <person name="Brown M.T."/>
            <person name="Hayes R.D."/>
            <person name="Mukherjee M."/>
            <person name="Okumura C.Y."/>
            <person name="Schneider R."/>
            <person name="Smith A.J."/>
            <person name="Vanacova S."/>
            <person name="Villalvazo M."/>
            <person name="Haas B.J."/>
            <person name="Pertea M."/>
            <person name="Feldblyum T.V."/>
            <person name="Utterback T.R."/>
            <person name="Shu C.L."/>
            <person name="Osoegawa K."/>
            <person name="de Jong P.J."/>
            <person name="Hrdy I."/>
            <person name="Horvathova L."/>
            <person name="Zubacova Z."/>
            <person name="Dolezal P."/>
            <person name="Malik S.B."/>
            <person name="Logsdon J.M. Jr."/>
            <person name="Henze K."/>
            <person name="Gupta A."/>
            <person name="Wang C.C."/>
            <person name="Dunne R.L."/>
            <person name="Upcroft J.A."/>
            <person name="Upcroft P."/>
            <person name="White O."/>
            <person name="Salzberg S.L."/>
            <person name="Tang P."/>
            <person name="Chiu C.-H."/>
            <person name="Lee Y.-S."/>
            <person name="Embley T.M."/>
            <person name="Coombs G.H."/>
            <person name="Mottram J.C."/>
            <person name="Tachezy J."/>
            <person name="Fraser-Liggett C.M."/>
            <person name="Johnson P.J."/>
        </authorList>
    </citation>
    <scope>NUCLEOTIDE SEQUENCE [LARGE SCALE GENOMIC DNA]</scope>
    <source>
        <strain evidence="3">G3</strain>
    </source>
</reference>
<protein>
    <recommendedName>
        <fullName evidence="2">Cyclic nucleotide-binding domain-containing protein</fullName>
    </recommendedName>
</protein>
<dbReference type="RefSeq" id="XP_001325751.1">
    <property type="nucleotide sequence ID" value="XM_001325716.1"/>
</dbReference>
<dbReference type="VEuPathDB" id="TrichDB:TVAGG3_0319870"/>
<gene>
    <name evidence="3" type="ORF">TVAG_343570</name>
</gene>
<dbReference type="SMR" id="A2E1G1"/>
<keyword evidence="1" id="KW-1133">Transmembrane helix</keyword>
<name>A2E1G1_TRIV3</name>
<dbReference type="CDD" id="cd00038">
    <property type="entry name" value="CAP_ED"/>
    <property type="match status" value="1"/>
</dbReference>
<dbReference type="SUPFAM" id="SSF51206">
    <property type="entry name" value="cAMP-binding domain-like"/>
    <property type="match status" value="1"/>
</dbReference>
<dbReference type="InterPro" id="IPR018490">
    <property type="entry name" value="cNMP-bd_dom_sf"/>
</dbReference>
<keyword evidence="4" id="KW-1185">Reference proteome</keyword>
<feature type="transmembrane region" description="Helical" evidence="1">
    <location>
        <begin position="25"/>
        <end position="44"/>
    </location>
</feature>
<sequence>MILSKFEKETVIWTTQFKDQGYNDIKLYVVAIYFVLTTVSTIGYRDVIPKTTNEVMVMIFIQLFGVILHTAIIARMISVFFNTLEYTFINSYKVTQDYLKFKKIDDNRRREVRNFCQYYWETTGAAGGIRNLLRNVPKSLRTTIKLEITRKFFDSTVCFSSLTPGQLAKVAKIIKHITFEPGSFPCRQGEKCNFMLFVGRGIISIIVDDQVIASESCTESTVHGENQMLLGSQCATSIRALMQGFISR</sequence>
<evidence type="ECO:0000256" key="1">
    <source>
        <dbReference type="SAM" id="Phobius"/>
    </source>
</evidence>
<dbReference type="InParanoid" id="A2E1G1"/>
<dbReference type="OrthoDB" id="421226at2759"/>
<dbReference type="AlphaFoldDB" id="A2E1G1"/>
<dbReference type="KEGG" id="tva:4771507"/>
<accession>A2E1G1</accession>
<dbReference type="Gene3D" id="2.60.120.10">
    <property type="entry name" value="Jelly Rolls"/>
    <property type="match status" value="1"/>
</dbReference>
<dbReference type="Proteomes" id="UP000001542">
    <property type="component" value="Unassembled WGS sequence"/>
</dbReference>
<dbReference type="Gene3D" id="1.10.287.630">
    <property type="entry name" value="Helix hairpin bin"/>
    <property type="match status" value="1"/>
</dbReference>
<dbReference type="VEuPathDB" id="TrichDB:TVAG_343570"/>
<dbReference type="InterPro" id="IPR000595">
    <property type="entry name" value="cNMP-bd_dom"/>
</dbReference>
<dbReference type="EMBL" id="DS113284">
    <property type="protein sequence ID" value="EAY13528.1"/>
    <property type="molecule type" value="Genomic_DNA"/>
</dbReference>
<dbReference type="Pfam" id="PF07885">
    <property type="entry name" value="Ion_trans_2"/>
    <property type="match status" value="1"/>
</dbReference>
<dbReference type="STRING" id="5722.A2E1G1"/>
<keyword evidence="1" id="KW-0472">Membrane</keyword>
<dbReference type="PROSITE" id="PS50042">
    <property type="entry name" value="CNMP_BINDING_3"/>
    <property type="match status" value="1"/>
</dbReference>
<dbReference type="InterPro" id="IPR013099">
    <property type="entry name" value="K_chnl_dom"/>
</dbReference>
<dbReference type="InterPro" id="IPR050818">
    <property type="entry name" value="KCNH_animal-type"/>
</dbReference>
<dbReference type="eggNOG" id="KOG0501">
    <property type="taxonomic scope" value="Eukaryota"/>
</dbReference>
<reference evidence="3" key="1">
    <citation type="submission" date="2006-10" db="EMBL/GenBank/DDBJ databases">
        <authorList>
            <person name="Amadeo P."/>
            <person name="Zhao Q."/>
            <person name="Wortman J."/>
            <person name="Fraser-Liggett C."/>
            <person name="Carlton J."/>
        </authorList>
    </citation>
    <scope>NUCLEOTIDE SEQUENCE</scope>
    <source>
        <strain evidence="3">G3</strain>
    </source>
</reference>
<evidence type="ECO:0000313" key="3">
    <source>
        <dbReference type="EMBL" id="EAY13528.1"/>
    </source>
</evidence>
<proteinExistence type="predicted"/>
<dbReference type="Gene3D" id="1.10.287.70">
    <property type="match status" value="1"/>
</dbReference>
<dbReference type="PANTHER" id="PTHR10217:SF435">
    <property type="entry name" value="POTASSIUM VOLTAGE-GATED CHANNEL PROTEIN EAG"/>
    <property type="match status" value="1"/>
</dbReference>